<sequence length="295" mass="32843">MPYIAAMEILPTLELQFQDASQVGAKKSPLAWRGFRVEHVLLTTDEGYDFRAKGDSCYLAYHELMLTDGELKMEGLPTLAKTQLRDTLTFAPEGCAIEGWAKPARGENSYTALYFEPDIVSEELGERYACANAAPFAYVRNAGLASTMIKLRDLAVRGDDDPLYAEALCLSATIELLGMRPSREAAPLSKAQLARIQDFIFANQHRAIGLDELADVVDLSRSHFSRAFKATTGVGPYRFVSDWRVRRAQEMLRAVPDQSVESIAQAVGFASAGAFRRVFQQFAGTTPKQYRRQQR</sequence>
<evidence type="ECO:0000259" key="4">
    <source>
        <dbReference type="PROSITE" id="PS01124"/>
    </source>
</evidence>
<dbReference type="Pfam" id="PF12833">
    <property type="entry name" value="HTH_18"/>
    <property type="match status" value="1"/>
</dbReference>
<feature type="domain" description="HTH araC/xylS-type" evidence="4">
    <location>
        <begin position="194"/>
        <end position="293"/>
    </location>
</feature>
<dbReference type="InterPro" id="IPR018060">
    <property type="entry name" value="HTH_AraC"/>
</dbReference>
<dbReference type="InterPro" id="IPR020449">
    <property type="entry name" value="Tscrpt_reg_AraC-type_HTH"/>
</dbReference>
<dbReference type="PROSITE" id="PS00041">
    <property type="entry name" value="HTH_ARAC_FAMILY_1"/>
    <property type="match status" value="1"/>
</dbReference>
<evidence type="ECO:0000313" key="6">
    <source>
        <dbReference type="Proteomes" id="UP000628109"/>
    </source>
</evidence>
<dbReference type="PROSITE" id="PS01124">
    <property type="entry name" value="HTH_ARAC_FAMILY_2"/>
    <property type="match status" value="1"/>
</dbReference>
<reference evidence="6" key="1">
    <citation type="journal article" date="2019" name="Int. J. Syst. Evol. Microbiol.">
        <title>The Global Catalogue of Microorganisms (GCM) 10K type strain sequencing project: providing services to taxonomists for standard genome sequencing and annotation.</title>
        <authorList>
            <consortium name="The Broad Institute Genomics Platform"/>
            <consortium name="The Broad Institute Genome Sequencing Center for Infectious Disease"/>
            <person name="Wu L."/>
            <person name="Ma J."/>
        </authorList>
    </citation>
    <scope>NUCLEOTIDE SEQUENCE [LARGE SCALE GENOMIC DNA]</scope>
    <source>
        <strain evidence="6">CCM 7327</strain>
    </source>
</reference>
<evidence type="ECO:0000256" key="2">
    <source>
        <dbReference type="ARBA" id="ARBA00023125"/>
    </source>
</evidence>
<proteinExistence type="predicted"/>
<dbReference type="Gene3D" id="1.10.10.60">
    <property type="entry name" value="Homeodomain-like"/>
    <property type="match status" value="2"/>
</dbReference>
<dbReference type="SMART" id="SM00342">
    <property type="entry name" value="HTH_ARAC"/>
    <property type="match status" value="1"/>
</dbReference>
<keyword evidence="3" id="KW-0804">Transcription</keyword>
<keyword evidence="6" id="KW-1185">Reference proteome</keyword>
<organism evidence="5 6">
    <name type="scientific">Sphingobium fuliginis (strain ATCC 27551)</name>
    <dbReference type="NCBI Taxonomy" id="336203"/>
    <lineage>
        <taxon>Bacteria</taxon>
        <taxon>Pseudomonadati</taxon>
        <taxon>Pseudomonadota</taxon>
        <taxon>Alphaproteobacteria</taxon>
        <taxon>Sphingomonadales</taxon>
        <taxon>Sphingomonadaceae</taxon>
        <taxon>Sphingobium</taxon>
    </lineage>
</organism>
<protein>
    <recommendedName>
        <fullName evidence="4">HTH araC/xylS-type domain-containing protein</fullName>
    </recommendedName>
</protein>
<gene>
    <name evidence="5" type="ORF">GCM10019071_08910</name>
</gene>
<keyword evidence="1" id="KW-0805">Transcription regulation</keyword>
<evidence type="ECO:0000256" key="3">
    <source>
        <dbReference type="ARBA" id="ARBA00023163"/>
    </source>
</evidence>
<evidence type="ECO:0000313" key="5">
    <source>
        <dbReference type="EMBL" id="GFZ82408.1"/>
    </source>
</evidence>
<dbReference type="Proteomes" id="UP000628109">
    <property type="component" value="Unassembled WGS sequence"/>
</dbReference>
<dbReference type="PRINTS" id="PR00032">
    <property type="entry name" value="HTHARAC"/>
</dbReference>
<dbReference type="RefSeq" id="WP_139111520.1">
    <property type="nucleotide sequence ID" value="NZ_BMDU01000001.1"/>
</dbReference>
<evidence type="ECO:0000256" key="1">
    <source>
        <dbReference type="ARBA" id="ARBA00023015"/>
    </source>
</evidence>
<comment type="caution">
    <text evidence="5">The sequence shown here is derived from an EMBL/GenBank/DDBJ whole genome shotgun (WGS) entry which is preliminary data.</text>
</comment>
<name>A0ABQ1EQM9_SPHSA</name>
<keyword evidence="2" id="KW-0238">DNA-binding</keyword>
<dbReference type="InterPro" id="IPR050204">
    <property type="entry name" value="AraC_XylS_family_regulators"/>
</dbReference>
<accession>A0ABQ1EQM9</accession>
<dbReference type="InterPro" id="IPR009057">
    <property type="entry name" value="Homeodomain-like_sf"/>
</dbReference>
<dbReference type="PANTHER" id="PTHR46796">
    <property type="entry name" value="HTH-TYPE TRANSCRIPTIONAL ACTIVATOR RHAS-RELATED"/>
    <property type="match status" value="1"/>
</dbReference>
<dbReference type="EMBL" id="BMDU01000001">
    <property type="protein sequence ID" value="GFZ82408.1"/>
    <property type="molecule type" value="Genomic_DNA"/>
</dbReference>
<dbReference type="SUPFAM" id="SSF46689">
    <property type="entry name" value="Homeodomain-like"/>
    <property type="match status" value="2"/>
</dbReference>
<dbReference type="InterPro" id="IPR018062">
    <property type="entry name" value="HTH_AraC-typ_CS"/>
</dbReference>